<evidence type="ECO:0000256" key="6">
    <source>
        <dbReference type="ARBA" id="ARBA00022840"/>
    </source>
</evidence>
<keyword evidence="4" id="KW-0547">Nucleotide-binding</keyword>
<comment type="caution">
    <text evidence="9">The sequence shown here is derived from an EMBL/GenBank/DDBJ whole genome shotgun (WGS) entry which is preliminary data.</text>
</comment>
<feature type="domain" description="Histidine kinase" evidence="8">
    <location>
        <begin position="370"/>
        <end position="571"/>
    </location>
</feature>
<keyword evidence="7" id="KW-0812">Transmembrane</keyword>
<evidence type="ECO:0000313" key="9">
    <source>
        <dbReference type="EMBL" id="HBA09618.1"/>
    </source>
</evidence>
<accession>A0A351RC47</accession>
<dbReference type="Gene3D" id="3.30.565.10">
    <property type="entry name" value="Histidine kinase-like ATPase, C-terminal domain"/>
    <property type="match status" value="1"/>
</dbReference>
<dbReference type="CDD" id="cd00075">
    <property type="entry name" value="HATPase"/>
    <property type="match status" value="1"/>
</dbReference>
<dbReference type="InterPro" id="IPR036890">
    <property type="entry name" value="HATPase_C_sf"/>
</dbReference>
<feature type="transmembrane region" description="Helical" evidence="7">
    <location>
        <begin position="150"/>
        <end position="168"/>
    </location>
</feature>
<feature type="transmembrane region" description="Helical" evidence="7">
    <location>
        <begin position="44"/>
        <end position="60"/>
    </location>
</feature>
<evidence type="ECO:0000259" key="8">
    <source>
        <dbReference type="PROSITE" id="PS50109"/>
    </source>
</evidence>
<evidence type="ECO:0000256" key="1">
    <source>
        <dbReference type="ARBA" id="ARBA00000085"/>
    </source>
</evidence>
<feature type="transmembrane region" description="Helical" evidence="7">
    <location>
        <begin position="72"/>
        <end position="99"/>
    </location>
</feature>
<evidence type="ECO:0000256" key="2">
    <source>
        <dbReference type="ARBA" id="ARBA00012438"/>
    </source>
</evidence>
<keyword evidence="7" id="KW-1133">Transmembrane helix</keyword>
<dbReference type="PROSITE" id="PS50109">
    <property type="entry name" value="HIS_KIN"/>
    <property type="match status" value="1"/>
</dbReference>
<comment type="catalytic activity">
    <reaction evidence="1">
        <text>ATP + protein L-histidine = ADP + protein N-phospho-L-histidine.</text>
        <dbReference type="EC" id="2.7.13.3"/>
    </reaction>
</comment>
<evidence type="ECO:0000256" key="4">
    <source>
        <dbReference type="ARBA" id="ARBA00022741"/>
    </source>
</evidence>
<evidence type="ECO:0000313" key="10">
    <source>
        <dbReference type="Proteomes" id="UP000264313"/>
    </source>
</evidence>
<dbReference type="GO" id="GO:0005886">
    <property type="term" value="C:plasma membrane"/>
    <property type="evidence" value="ECO:0007669"/>
    <property type="project" value="TreeGrafter"/>
</dbReference>
<feature type="transmembrane region" description="Helical" evidence="7">
    <location>
        <begin position="180"/>
        <end position="204"/>
    </location>
</feature>
<protein>
    <recommendedName>
        <fullName evidence="2">histidine kinase</fullName>
        <ecNumber evidence="2">2.7.13.3</ecNumber>
    </recommendedName>
</protein>
<gene>
    <name evidence="9" type="ORF">DCW48_08700</name>
</gene>
<dbReference type="InterPro" id="IPR050980">
    <property type="entry name" value="2C_sensor_his_kinase"/>
</dbReference>
<dbReference type="Proteomes" id="UP000264313">
    <property type="component" value="Unassembled WGS sequence"/>
</dbReference>
<dbReference type="GO" id="GO:0000155">
    <property type="term" value="F:phosphorelay sensor kinase activity"/>
    <property type="evidence" value="ECO:0007669"/>
    <property type="project" value="TreeGrafter"/>
</dbReference>
<dbReference type="PANTHER" id="PTHR44936">
    <property type="entry name" value="SENSOR PROTEIN CREC"/>
    <property type="match status" value="1"/>
</dbReference>
<dbReference type="InterPro" id="IPR005467">
    <property type="entry name" value="His_kinase_dom"/>
</dbReference>
<feature type="transmembrane region" description="Helical" evidence="7">
    <location>
        <begin position="21"/>
        <end position="38"/>
    </location>
</feature>
<dbReference type="PANTHER" id="PTHR44936:SF10">
    <property type="entry name" value="SENSOR PROTEIN RSTB"/>
    <property type="match status" value="1"/>
</dbReference>
<name>A0A351RC47_9PROT</name>
<feature type="transmembrane region" description="Helical" evidence="7">
    <location>
        <begin position="211"/>
        <end position="230"/>
    </location>
</feature>
<evidence type="ECO:0000256" key="5">
    <source>
        <dbReference type="ARBA" id="ARBA00022777"/>
    </source>
</evidence>
<keyword evidence="6 9" id="KW-0067">ATP-binding</keyword>
<dbReference type="Pfam" id="PF02518">
    <property type="entry name" value="HATPase_c"/>
    <property type="match status" value="1"/>
</dbReference>
<organism evidence="9 10">
    <name type="scientific">Methylotenera mobilis</name>
    <dbReference type="NCBI Taxonomy" id="359408"/>
    <lineage>
        <taxon>Bacteria</taxon>
        <taxon>Pseudomonadati</taxon>
        <taxon>Pseudomonadota</taxon>
        <taxon>Betaproteobacteria</taxon>
        <taxon>Nitrosomonadales</taxon>
        <taxon>Methylophilaceae</taxon>
        <taxon>Methylotenera</taxon>
    </lineage>
</organism>
<dbReference type="InterPro" id="IPR003594">
    <property type="entry name" value="HATPase_dom"/>
</dbReference>
<proteinExistence type="predicted"/>
<dbReference type="GO" id="GO:0005524">
    <property type="term" value="F:ATP binding"/>
    <property type="evidence" value="ECO:0007669"/>
    <property type="project" value="UniProtKB-KW"/>
</dbReference>
<dbReference type="SUPFAM" id="SSF55874">
    <property type="entry name" value="ATPase domain of HSP90 chaperone/DNA topoisomerase II/histidine kinase"/>
    <property type="match status" value="1"/>
</dbReference>
<evidence type="ECO:0000256" key="3">
    <source>
        <dbReference type="ARBA" id="ARBA00022679"/>
    </source>
</evidence>
<dbReference type="STRING" id="1132855.GCA_000384255_02581"/>
<dbReference type="EMBL" id="DNAA01000210">
    <property type="protein sequence ID" value="HBA09618.1"/>
    <property type="molecule type" value="Genomic_DNA"/>
</dbReference>
<sequence length="578" mass="65184">MIQNMRTLYQFYQLALNNHDRLMALMMLSLHALLIWGGNGHLQTALLLCHYGFFLLWQPVMRQSDKLSWKMVGIVLIGAYLTTFLTNWWVTAFWIAGLFSLIGGRVLSSEASHSKVPNILAASYLLAILLLWVVPKLLDANNDLLAAELLLIYLLPILPLTILFLSAKKNSPAYTPNIDFFYTLLIFLLTIIVILSSFTIGIIWQIHYVKLLIFTVFGLATTLIAISWLWNPSATFSGLELLMSRYLLSIGLPFEQWIRKIAAFAENETSAEGFLQASMRELAALNWVSGVSWHSNNAHQEIGETTHFISTFSFQQLHLTLYSRWQFTPAMYLHVQLLTQILGEFYEAKRREETISQNAYMQSLYETGSRLTHDIKNILQSLGTLSAAAEQSNHADDDARLVDLIKKQLPRLSQRLSSTLNKLEEPGVEKKNQAKVSHWWKNFKQLNAHYQVQFDAPTHLPKTDIDPDVLDSVVDNLIQNALEKARLEPGISINVALMPSNHFCIEVTDTGSAIPSEIADKLFKSHVSSKSGLGVGLYHAAQQAENAGYLLSLMDNADGEVRFRLEKTTEQASTVAND</sequence>
<keyword evidence="7" id="KW-0472">Membrane</keyword>
<reference evidence="9 10" key="1">
    <citation type="journal article" date="2018" name="Nat. Biotechnol.">
        <title>A standardized bacterial taxonomy based on genome phylogeny substantially revises the tree of life.</title>
        <authorList>
            <person name="Parks D.H."/>
            <person name="Chuvochina M."/>
            <person name="Waite D.W."/>
            <person name="Rinke C."/>
            <person name="Skarshewski A."/>
            <person name="Chaumeil P.A."/>
            <person name="Hugenholtz P."/>
        </authorList>
    </citation>
    <scope>NUCLEOTIDE SEQUENCE [LARGE SCALE GENOMIC DNA]</scope>
    <source>
        <strain evidence="9">UBA9958</strain>
    </source>
</reference>
<keyword evidence="3" id="KW-0808">Transferase</keyword>
<dbReference type="AlphaFoldDB" id="A0A351RC47"/>
<feature type="transmembrane region" description="Helical" evidence="7">
    <location>
        <begin position="119"/>
        <end position="138"/>
    </location>
</feature>
<dbReference type="EC" id="2.7.13.3" evidence="2"/>
<evidence type="ECO:0000256" key="7">
    <source>
        <dbReference type="SAM" id="Phobius"/>
    </source>
</evidence>
<keyword evidence="5" id="KW-0418">Kinase</keyword>
<dbReference type="SMART" id="SM00387">
    <property type="entry name" value="HATPase_c"/>
    <property type="match status" value="1"/>
</dbReference>